<evidence type="ECO:0000313" key="1">
    <source>
        <dbReference type="EMBL" id="KAK4750113.1"/>
    </source>
</evidence>
<dbReference type="InterPro" id="IPR036319">
    <property type="entry name" value="RDM1_sf"/>
</dbReference>
<keyword evidence="2" id="KW-1185">Reference proteome</keyword>
<dbReference type="InterPro" id="IPR015270">
    <property type="entry name" value="RDM1_plant"/>
</dbReference>
<gene>
    <name evidence="1" type="ORF">SAY87_027562</name>
</gene>
<reference evidence="1 2" key="1">
    <citation type="journal article" date="2023" name="Hortic Res">
        <title>Pangenome of water caltrop reveals structural variations and asymmetric subgenome divergence after allopolyploidization.</title>
        <authorList>
            <person name="Zhang X."/>
            <person name="Chen Y."/>
            <person name="Wang L."/>
            <person name="Yuan Y."/>
            <person name="Fang M."/>
            <person name="Shi L."/>
            <person name="Lu R."/>
            <person name="Comes H.P."/>
            <person name="Ma Y."/>
            <person name="Chen Y."/>
            <person name="Huang G."/>
            <person name="Zhou Y."/>
            <person name="Zheng Z."/>
            <person name="Qiu Y."/>
        </authorList>
    </citation>
    <scope>NUCLEOTIDE SEQUENCE [LARGE SCALE GENOMIC DNA]</scope>
    <source>
        <tissue evidence="1">Roots</tissue>
    </source>
</reference>
<evidence type="ECO:0000313" key="2">
    <source>
        <dbReference type="Proteomes" id="UP001345219"/>
    </source>
</evidence>
<dbReference type="GO" id="GO:0000419">
    <property type="term" value="C:RNA polymerase V complex"/>
    <property type="evidence" value="ECO:0007669"/>
    <property type="project" value="TreeGrafter"/>
</dbReference>
<dbReference type="PANTHER" id="PTHR36366:SF1">
    <property type="entry name" value="PROTEIN RDM1"/>
    <property type="match status" value="1"/>
</dbReference>
<protein>
    <recommendedName>
        <fullName evidence="3">Protein RDM1</fullName>
    </recommendedName>
</protein>
<proteinExistence type="predicted"/>
<organism evidence="1 2">
    <name type="scientific">Trapa incisa</name>
    <dbReference type="NCBI Taxonomy" id="236973"/>
    <lineage>
        <taxon>Eukaryota</taxon>
        <taxon>Viridiplantae</taxon>
        <taxon>Streptophyta</taxon>
        <taxon>Embryophyta</taxon>
        <taxon>Tracheophyta</taxon>
        <taxon>Spermatophyta</taxon>
        <taxon>Magnoliopsida</taxon>
        <taxon>eudicotyledons</taxon>
        <taxon>Gunneridae</taxon>
        <taxon>Pentapetalae</taxon>
        <taxon>rosids</taxon>
        <taxon>malvids</taxon>
        <taxon>Myrtales</taxon>
        <taxon>Lythraceae</taxon>
        <taxon>Trapa</taxon>
    </lineage>
</organism>
<dbReference type="Pfam" id="PF09187">
    <property type="entry name" value="RdDM_RDM1"/>
    <property type="match status" value="1"/>
</dbReference>
<dbReference type="Gene3D" id="1.20.120.690">
    <property type="entry name" value="RDM1 protein domain"/>
    <property type="match status" value="1"/>
</dbReference>
<dbReference type="GO" id="GO:0080188">
    <property type="term" value="P:gene silencing by siRNA-directed DNA methylation"/>
    <property type="evidence" value="ECO:0007669"/>
    <property type="project" value="InterPro"/>
</dbReference>
<comment type="caution">
    <text evidence="1">The sequence shown here is derived from an EMBL/GenBank/DDBJ whole genome shotgun (WGS) entry which is preliminary data.</text>
</comment>
<dbReference type="AlphaFoldDB" id="A0AAN7JMM9"/>
<dbReference type="Proteomes" id="UP001345219">
    <property type="component" value="Chromosome 21"/>
</dbReference>
<name>A0AAN7JMM9_9MYRT</name>
<dbReference type="EMBL" id="JAXIOK010000018">
    <property type="protein sequence ID" value="KAK4750113.1"/>
    <property type="molecule type" value="Genomic_DNA"/>
</dbReference>
<accession>A0AAN7JMM9</accession>
<sequence>MKRPRPLDDKVDFIQSAKSLPSDVEVENLFSASKYLSLINTIKTPLKELSYEERLLRKAEMYQLYMKEIPIPSKRGSLVPCYSWTELGKSLKIIYRQPLHFLTNILLKQWDQVKIGTRGEDQPLDEIIHPIKAEATIWLIEEVHRLNTSHHHLARLWKADPLHQTYIDSIIPKIYAKSP</sequence>
<evidence type="ECO:0008006" key="3">
    <source>
        <dbReference type="Google" id="ProtNLM"/>
    </source>
</evidence>
<dbReference type="PANTHER" id="PTHR36366">
    <property type="entry name" value="PROTEIN RDM1"/>
    <property type="match status" value="1"/>
</dbReference>
<dbReference type="SUPFAM" id="SSF109920">
    <property type="entry name" value="Hypothetical protein At3g22680"/>
    <property type="match status" value="1"/>
</dbReference>